<dbReference type="RefSeq" id="WP_311533342.1">
    <property type="nucleotide sequence ID" value="NZ_JAVRHQ010000001.1"/>
</dbReference>
<reference evidence="2 3" key="1">
    <citation type="submission" date="2023-09" db="EMBL/GenBank/DDBJ databases">
        <authorList>
            <person name="Rey-Velasco X."/>
        </authorList>
    </citation>
    <scope>NUCLEOTIDE SEQUENCE [LARGE SCALE GENOMIC DNA]</scope>
    <source>
        <strain evidence="2 3">F363</strain>
    </source>
</reference>
<feature type="chain" id="PRO_5046392982" evidence="1">
    <location>
        <begin position="20"/>
        <end position="76"/>
    </location>
</feature>
<gene>
    <name evidence="2" type="ORF">RM553_02225</name>
</gene>
<keyword evidence="1" id="KW-0732">Signal</keyword>
<evidence type="ECO:0000313" key="2">
    <source>
        <dbReference type="EMBL" id="MDT0641638.1"/>
    </source>
</evidence>
<proteinExistence type="predicted"/>
<name>A0ABU3C5S8_9FLAO</name>
<comment type="caution">
    <text evidence="2">The sequence shown here is derived from an EMBL/GenBank/DDBJ whole genome shotgun (WGS) entry which is preliminary data.</text>
</comment>
<feature type="signal peptide" evidence="1">
    <location>
        <begin position="1"/>
        <end position="19"/>
    </location>
</feature>
<sequence>MKKFILLISVAFLTTSATVTLPSITYQDVFICNSKNGKKYHFTKNCRGLNACKASIKKLSLADAKKIGKTICGWED</sequence>
<accession>A0ABU3C5S8</accession>
<dbReference type="EMBL" id="JAVRHQ010000001">
    <property type="protein sequence ID" value="MDT0641638.1"/>
    <property type="molecule type" value="Genomic_DNA"/>
</dbReference>
<evidence type="ECO:0000313" key="3">
    <source>
        <dbReference type="Proteomes" id="UP001262889"/>
    </source>
</evidence>
<evidence type="ECO:0000256" key="1">
    <source>
        <dbReference type="SAM" id="SignalP"/>
    </source>
</evidence>
<protein>
    <submittedName>
        <fullName evidence="2">Uncharacterized protein</fullName>
    </submittedName>
</protein>
<organism evidence="2 3">
    <name type="scientific">Autumnicola tepida</name>
    <dbReference type="NCBI Taxonomy" id="3075595"/>
    <lineage>
        <taxon>Bacteria</taxon>
        <taxon>Pseudomonadati</taxon>
        <taxon>Bacteroidota</taxon>
        <taxon>Flavobacteriia</taxon>
        <taxon>Flavobacteriales</taxon>
        <taxon>Flavobacteriaceae</taxon>
        <taxon>Autumnicola</taxon>
    </lineage>
</organism>
<dbReference type="Proteomes" id="UP001262889">
    <property type="component" value="Unassembled WGS sequence"/>
</dbReference>
<keyword evidence="3" id="KW-1185">Reference proteome</keyword>